<feature type="region of interest" description="Disordered" evidence="1">
    <location>
        <begin position="1"/>
        <end position="31"/>
    </location>
</feature>
<feature type="compositionally biased region" description="Basic and acidic residues" evidence="1">
    <location>
        <begin position="21"/>
        <end position="31"/>
    </location>
</feature>
<proteinExistence type="predicted"/>
<evidence type="ECO:0000313" key="3">
    <source>
        <dbReference type="Proteomes" id="UP000266743"/>
    </source>
</evidence>
<comment type="caution">
    <text evidence="2">The sequence shown here is derived from an EMBL/GenBank/DDBJ whole genome shotgun (WGS) entry which is preliminary data.</text>
</comment>
<protein>
    <submittedName>
        <fullName evidence="2">Uncharacterized protein</fullName>
    </submittedName>
</protein>
<reference evidence="2 3" key="1">
    <citation type="submission" date="2018-09" db="EMBL/GenBank/DDBJ databases">
        <title>whole genome sequence of T. equiperdum IVM-t1 strain.</title>
        <authorList>
            <person name="Suganuma K."/>
        </authorList>
    </citation>
    <scope>NUCLEOTIDE SEQUENCE [LARGE SCALE GENOMIC DNA]</scope>
    <source>
        <strain evidence="2 3">IVM-t1</strain>
    </source>
</reference>
<dbReference type="EMBL" id="QSBY01000001">
    <property type="protein sequence ID" value="RHW74324.1"/>
    <property type="molecule type" value="Genomic_DNA"/>
</dbReference>
<gene>
    <name evidence="2" type="ORF">DPX39_010030300</name>
</gene>
<accession>A0A3L6LCD4</accession>
<name>A0A3L6LCD4_9TRYP</name>
<dbReference type="AlphaFoldDB" id="A0A3L6LCD4"/>
<dbReference type="Proteomes" id="UP000266743">
    <property type="component" value="Chromosome 1"/>
</dbReference>
<evidence type="ECO:0000313" key="2">
    <source>
        <dbReference type="EMBL" id="RHW74324.1"/>
    </source>
</evidence>
<organism evidence="2 3">
    <name type="scientific">Trypanosoma brucei equiperdum</name>
    <dbReference type="NCBI Taxonomy" id="630700"/>
    <lineage>
        <taxon>Eukaryota</taxon>
        <taxon>Discoba</taxon>
        <taxon>Euglenozoa</taxon>
        <taxon>Kinetoplastea</taxon>
        <taxon>Metakinetoplastina</taxon>
        <taxon>Trypanosomatida</taxon>
        <taxon>Trypanosomatidae</taxon>
        <taxon>Trypanosoma</taxon>
    </lineage>
</organism>
<sequence>MHCTGVVRTADASSSKKKWQVKADPDRAPAL</sequence>
<evidence type="ECO:0000256" key="1">
    <source>
        <dbReference type="SAM" id="MobiDB-lite"/>
    </source>
</evidence>